<evidence type="ECO:0000313" key="1">
    <source>
        <dbReference type="EMBL" id="KZC09674.1"/>
    </source>
</evidence>
<proteinExistence type="predicted"/>
<gene>
    <name evidence="1" type="ORF">WN55_00807</name>
</gene>
<name>A0A154PE28_DUFNO</name>
<protein>
    <submittedName>
        <fullName evidence="1">Uncharacterized protein</fullName>
    </submittedName>
</protein>
<accession>A0A154PE28</accession>
<evidence type="ECO:0000313" key="2">
    <source>
        <dbReference type="Proteomes" id="UP000076502"/>
    </source>
</evidence>
<dbReference type="EMBL" id="KQ434874">
    <property type="protein sequence ID" value="KZC09674.1"/>
    <property type="molecule type" value="Genomic_DNA"/>
</dbReference>
<sequence>MTDKSADTNEARFTSGLASSTCKQPYRSAIAAIKRAGEAFLQPRNDDSSSGRIIGHSIWLFRITFPIWGREETSRGSDSLLTDTSWNSLDSARELKRLNEASCSVDWFTVVFQSQIFTRVSNTKISDIDIGPEGSPNPTAKIDDRRSIAAFRNNSWRDILIASDFSSAAIRAVRLDEFKRIEIMEEGITECHVKRKRPPRKEFSRSLPRLENNGGTIRHGCVTGELGISLGRMPRGVSVVLLARYRCIRYRSYNDVEGNSRSKYGALPMKAGARSMGQVQDGIKNSMNSDTCVIAAIFGTEIPGCSWFVMNFVTMGPD</sequence>
<keyword evidence="2" id="KW-1185">Reference proteome</keyword>
<reference evidence="1 2" key="1">
    <citation type="submission" date="2015-07" db="EMBL/GenBank/DDBJ databases">
        <title>The genome of Dufourea novaeangliae.</title>
        <authorList>
            <person name="Pan H."/>
            <person name="Kapheim K."/>
        </authorList>
    </citation>
    <scope>NUCLEOTIDE SEQUENCE [LARGE SCALE GENOMIC DNA]</scope>
    <source>
        <strain evidence="1">0120121106</strain>
        <tissue evidence="1">Whole body</tissue>
    </source>
</reference>
<organism evidence="1 2">
    <name type="scientific">Dufourea novaeangliae</name>
    <name type="common">Sweat bee</name>
    <dbReference type="NCBI Taxonomy" id="178035"/>
    <lineage>
        <taxon>Eukaryota</taxon>
        <taxon>Metazoa</taxon>
        <taxon>Ecdysozoa</taxon>
        <taxon>Arthropoda</taxon>
        <taxon>Hexapoda</taxon>
        <taxon>Insecta</taxon>
        <taxon>Pterygota</taxon>
        <taxon>Neoptera</taxon>
        <taxon>Endopterygota</taxon>
        <taxon>Hymenoptera</taxon>
        <taxon>Apocrita</taxon>
        <taxon>Aculeata</taxon>
        <taxon>Apoidea</taxon>
        <taxon>Anthophila</taxon>
        <taxon>Halictidae</taxon>
        <taxon>Rophitinae</taxon>
        <taxon>Dufourea</taxon>
    </lineage>
</organism>
<dbReference type="AlphaFoldDB" id="A0A154PE28"/>
<dbReference type="Proteomes" id="UP000076502">
    <property type="component" value="Unassembled WGS sequence"/>
</dbReference>